<organism evidence="2 3">
    <name type="scientific">Eumeta variegata</name>
    <name type="common">Bagworm moth</name>
    <name type="synonym">Eumeta japonica</name>
    <dbReference type="NCBI Taxonomy" id="151549"/>
    <lineage>
        <taxon>Eukaryota</taxon>
        <taxon>Metazoa</taxon>
        <taxon>Ecdysozoa</taxon>
        <taxon>Arthropoda</taxon>
        <taxon>Hexapoda</taxon>
        <taxon>Insecta</taxon>
        <taxon>Pterygota</taxon>
        <taxon>Neoptera</taxon>
        <taxon>Endopterygota</taxon>
        <taxon>Lepidoptera</taxon>
        <taxon>Glossata</taxon>
        <taxon>Ditrysia</taxon>
        <taxon>Tineoidea</taxon>
        <taxon>Psychidae</taxon>
        <taxon>Oiketicinae</taxon>
        <taxon>Eumeta</taxon>
    </lineage>
</organism>
<evidence type="ECO:0000256" key="1">
    <source>
        <dbReference type="SAM" id="MobiDB-lite"/>
    </source>
</evidence>
<evidence type="ECO:0000313" key="2">
    <source>
        <dbReference type="EMBL" id="GBP37179.1"/>
    </source>
</evidence>
<evidence type="ECO:0000313" key="3">
    <source>
        <dbReference type="Proteomes" id="UP000299102"/>
    </source>
</evidence>
<accession>A0A4C1VEZ4</accession>
<dbReference type="Proteomes" id="UP000299102">
    <property type="component" value="Unassembled WGS sequence"/>
</dbReference>
<feature type="region of interest" description="Disordered" evidence="1">
    <location>
        <begin position="24"/>
        <end position="45"/>
    </location>
</feature>
<comment type="caution">
    <text evidence="2">The sequence shown here is derived from an EMBL/GenBank/DDBJ whole genome shotgun (WGS) entry which is preliminary data.</text>
</comment>
<feature type="compositionally biased region" description="Basic residues" evidence="1">
    <location>
        <begin position="29"/>
        <end position="40"/>
    </location>
</feature>
<gene>
    <name evidence="2" type="ORF">EVAR_31110_1</name>
</gene>
<dbReference type="EMBL" id="BGZK01000330">
    <property type="protein sequence ID" value="GBP37179.1"/>
    <property type="molecule type" value="Genomic_DNA"/>
</dbReference>
<sequence length="289" mass="33294">MQNFRRRQRSRDSGIEVSIYVSKRSSSSGHRRQCLRRRPASPRGPIATQKELFGFVSYLKHDIKRGFRTIKYRVKARQRNSRPVTATGRTWKWLFELIRYKSDRRAPVMLRVNRAFSADRRVMARWTSPSIDTRNSRGVTSLLPASWVGIGYQIDGECSNEQNDAFEPELNNEFSNSSEIKHGKRNKESSDGVLPFHHSTPSNNHLSIRYPISKRPATSVPHGVAQQSLLVLSLLKKIFEVWEDSRNAIRVFSDLSKAFQLYKSRNTDQEATSSWSYGPCTRPTGIIFD</sequence>
<proteinExistence type="predicted"/>
<reference evidence="2 3" key="1">
    <citation type="journal article" date="2019" name="Commun. Biol.">
        <title>The bagworm genome reveals a unique fibroin gene that provides high tensile strength.</title>
        <authorList>
            <person name="Kono N."/>
            <person name="Nakamura H."/>
            <person name="Ohtoshi R."/>
            <person name="Tomita M."/>
            <person name="Numata K."/>
            <person name="Arakawa K."/>
        </authorList>
    </citation>
    <scope>NUCLEOTIDE SEQUENCE [LARGE SCALE GENOMIC DNA]</scope>
</reference>
<protein>
    <submittedName>
        <fullName evidence="2">Uncharacterized protein</fullName>
    </submittedName>
</protein>
<keyword evidence="3" id="KW-1185">Reference proteome</keyword>
<name>A0A4C1VEZ4_EUMVA</name>
<dbReference type="AlphaFoldDB" id="A0A4C1VEZ4"/>